<dbReference type="InterPro" id="IPR028361">
    <property type="entry name" value="GPI_transamidase"/>
</dbReference>
<organism evidence="7 8">
    <name type="scientific">Paramarasmius palmivorus</name>
    <dbReference type="NCBI Taxonomy" id="297713"/>
    <lineage>
        <taxon>Eukaryota</taxon>
        <taxon>Fungi</taxon>
        <taxon>Dikarya</taxon>
        <taxon>Basidiomycota</taxon>
        <taxon>Agaricomycotina</taxon>
        <taxon>Agaricomycetes</taxon>
        <taxon>Agaricomycetidae</taxon>
        <taxon>Agaricales</taxon>
        <taxon>Marasmiineae</taxon>
        <taxon>Marasmiaceae</taxon>
        <taxon>Paramarasmius</taxon>
    </lineage>
</organism>
<proteinExistence type="inferred from homology"/>
<feature type="chain" id="PRO_5043956694" evidence="6">
    <location>
        <begin position="17"/>
        <end position="393"/>
    </location>
</feature>
<dbReference type="GO" id="GO:0042765">
    <property type="term" value="C:GPI-anchor transamidase complex"/>
    <property type="evidence" value="ECO:0007669"/>
    <property type="project" value="InterPro"/>
</dbReference>
<dbReference type="GO" id="GO:0006508">
    <property type="term" value="P:proteolysis"/>
    <property type="evidence" value="ECO:0007669"/>
    <property type="project" value="InterPro"/>
</dbReference>
<evidence type="ECO:0000256" key="6">
    <source>
        <dbReference type="SAM" id="SignalP"/>
    </source>
</evidence>
<dbReference type="AlphaFoldDB" id="A0AAW0CYD1"/>
<name>A0AAW0CYD1_9AGAR</name>
<evidence type="ECO:0000256" key="2">
    <source>
        <dbReference type="ARBA" id="ARBA00009941"/>
    </source>
</evidence>
<keyword evidence="4 6" id="KW-0732">Signal</keyword>
<dbReference type="Gene3D" id="3.40.50.1460">
    <property type="match status" value="1"/>
</dbReference>
<dbReference type="PANTHER" id="PTHR48067">
    <property type="entry name" value="GPI-ANCHOR TRANSAMIDASE"/>
    <property type="match status" value="1"/>
</dbReference>
<keyword evidence="3" id="KW-0337">GPI-anchor biosynthesis</keyword>
<dbReference type="GO" id="GO:0016255">
    <property type="term" value="P:attachment of GPI anchor to protein"/>
    <property type="evidence" value="ECO:0007669"/>
    <property type="project" value="InterPro"/>
</dbReference>
<feature type="region of interest" description="Disordered" evidence="5">
    <location>
        <begin position="332"/>
        <end position="360"/>
    </location>
</feature>
<evidence type="ECO:0000256" key="4">
    <source>
        <dbReference type="ARBA" id="ARBA00022729"/>
    </source>
</evidence>
<accession>A0AAW0CYD1</accession>
<reference evidence="7 8" key="1">
    <citation type="submission" date="2024-01" db="EMBL/GenBank/DDBJ databases">
        <title>A draft genome for a cacao thread blight-causing isolate of Paramarasmius palmivorus.</title>
        <authorList>
            <person name="Baruah I.K."/>
            <person name="Bukari Y."/>
            <person name="Amoako-Attah I."/>
            <person name="Meinhardt L.W."/>
            <person name="Bailey B.A."/>
            <person name="Cohen S.P."/>
        </authorList>
    </citation>
    <scope>NUCLEOTIDE SEQUENCE [LARGE SCALE GENOMIC DNA]</scope>
    <source>
        <strain evidence="7 8">GH-12</strain>
    </source>
</reference>
<evidence type="ECO:0000256" key="5">
    <source>
        <dbReference type="SAM" id="MobiDB-lite"/>
    </source>
</evidence>
<dbReference type="Pfam" id="PF01650">
    <property type="entry name" value="Peptidase_C13"/>
    <property type="match status" value="1"/>
</dbReference>
<protein>
    <submittedName>
        <fullName evidence="7">Glycosylphosphatidylinositol anchor biosynthesis</fullName>
    </submittedName>
</protein>
<keyword evidence="8" id="KW-1185">Reference proteome</keyword>
<gene>
    <name evidence="7" type="primary">GPI8</name>
    <name evidence="7" type="ORF">VNI00_007975</name>
</gene>
<dbReference type="PANTHER" id="PTHR48067:SF1">
    <property type="entry name" value="GPI-ANCHOR TRANSAMIDASE"/>
    <property type="match status" value="1"/>
</dbReference>
<dbReference type="InterPro" id="IPR001096">
    <property type="entry name" value="Peptidase_C13"/>
</dbReference>
<evidence type="ECO:0000256" key="1">
    <source>
        <dbReference type="ARBA" id="ARBA00004687"/>
    </source>
</evidence>
<evidence type="ECO:0000313" key="7">
    <source>
        <dbReference type="EMBL" id="KAK7044253.1"/>
    </source>
</evidence>
<dbReference type="EMBL" id="JAYKXP010000026">
    <property type="protein sequence ID" value="KAK7044253.1"/>
    <property type="molecule type" value="Genomic_DNA"/>
</dbReference>
<dbReference type="Proteomes" id="UP001383192">
    <property type="component" value="Unassembled WGS sequence"/>
</dbReference>
<dbReference type="GO" id="GO:0006506">
    <property type="term" value="P:GPI anchor biosynthetic process"/>
    <property type="evidence" value="ECO:0007669"/>
    <property type="project" value="UniProtKB-KW"/>
</dbReference>
<evidence type="ECO:0000313" key="8">
    <source>
        <dbReference type="Proteomes" id="UP001383192"/>
    </source>
</evidence>
<comment type="caution">
    <text evidence="7">The sequence shown here is derived from an EMBL/GenBank/DDBJ whole genome shotgun (WGS) entry which is preliminary data.</text>
</comment>
<dbReference type="GO" id="GO:0003923">
    <property type="term" value="F:GPI-anchor transamidase activity"/>
    <property type="evidence" value="ECO:0007669"/>
    <property type="project" value="InterPro"/>
</dbReference>
<comment type="similarity">
    <text evidence="2">Belongs to the peptidase C13 family.</text>
</comment>
<comment type="pathway">
    <text evidence="1">Glycolipid biosynthesis; glycosylphosphatidylinositol-anchor biosynthesis.</text>
</comment>
<feature type="signal peptide" evidence="6">
    <location>
        <begin position="1"/>
        <end position="16"/>
    </location>
</feature>
<dbReference type="PRINTS" id="PR00776">
    <property type="entry name" value="HEMOGLOBNASE"/>
</dbReference>
<sequence length="393" mass="44424">MLFFLFFAIWLSVAAATNATHTNNWAVLWLVIALKSILTTLKHMANALGMYRTVKRLGIPDSNIILMLADDVACNNRNKFPASVYANQGRHLDLYGENIEVDYRGYEVTVENFLRVLTGRLDESIPRSKRLLSDERSNIFVYMTGHGGSEFLKFQDNEEISAFDIADAFEQMWQGGRYNEIFFMIDTCQANTMYSKFYSPNILATGSSFEGENSYSHENDNDIGVAVIDSYTHYVLQYMEGINKTSKNTMGDLFTSYDVRKIGSHPGVRSDLFQRPLGGGEKMINYGLGEGWREPGEWVGREQERWKNGREALITDFFGGVAQVDTMEAVEESVSLPLPNEEEENNPPSSLVKEQPLPLSSDRVTEKESFTNLRAWGSLVILGLLVGFVSLRR</sequence>
<evidence type="ECO:0000256" key="3">
    <source>
        <dbReference type="ARBA" id="ARBA00022502"/>
    </source>
</evidence>